<accession>A0A7L5BXG5</accession>
<proteinExistence type="inferred from homology"/>
<evidence type="ECO:0000313" key="7">
    <source>
        <dbReference type="Proteomes" id="UP000503336"/>
    </source>
</evidence>
<organism evidence="6 7">
    <name type="scientific">Pikeienuella piscinae</name>
    <dbReference type="NCBI Taxonomy" id="2748098"/>
    <lineage>
        <taxon>Bacteria</taxon>
        <taxon>Pseudomonadati</taxon>
        <taxon>Pseudomonadota</taxon>
        <taxon>Alphaproteobacteria</taxon>
        <taxon>Rhodobacterales</taxon>
        <taxon>Paracoccaceae</taxon>
        <taxon>Pikeienuella</taxon>
    </lineage>
</organism>
<dbReference type="CDD" id="cd00995">
    <property type="entry name" value="PBP2_NikA_DppA_OppA_like"/>
    <property type="match status" value="1"/>
</dbReference>
<dbReference type="GO" id="GO:1904680">
    <property type="term" value="F:peptide transmembrane transporter activity"/>
    <property type="evidence" value="ECO:0007669"/>
    <property type="project" value="TreeGrafter"/>
</dbReference>
<gene>
    <name evidence="6" type="ORF">G5B40_14930</name>
</gene>
<dbReference type="PROSITE" id="PS51318">
    <property type="entry name" value="TAT"/>
    <property type="match status" value="1"/>
</dbReference>
<dbReference type="Proteomes" id="UP000503336">
    <property type="component" value="Chromosome"/>
</dbReference>
<dbReference type="Gene3D" id="3.40.190.10">
    <property type="entry name" value="Periplasmic binding protein-like II"/>
    <property type="match status" value="1"/>
</dbReference>
<dbReference type="Gene3D" id="3.10.105.10">
    <property type="entry name" value="Dipeptide-binding Protein, Domain 3"/>
    <property type="match status" value="1"/>
</dbReference>
<feature type="domain" description="Solute-binding protein family 5" evidence="5">
    <location>
        <begin position="89"/>
        <end position="439"/>
    </location>
</feature>
<dbReference type="RefSeq" id="WP_165100089.1">
    <property type="nucleotide sequence ID" value="NZ_CP049056.1"/>
</dbReference>
<sequence>MAEHEKSAGPSTGRRRFLKLSGAAALGVSAPFSLFGARMARAAGGQLRVRIGSDISVLDPALIFQIENQTVASHVYNGLVKYDQATNAITPDLAAEWEVSEDGRTYTFHLKDGVAFHKGYGALKASDVKFSFDRVRDEATGSRYRGQFASIDSVEAPDDRTVVIRLKNANSGFLHKVCAFNQGWIVSEKAVTEKGEAYKLDPIGTGPFIFDSWTAGTSVRMVANPEYFEGAPQIGEVVLRLIKDETASAIALENGEIDIAFALQQPQVIDRLKAADGVTMLSREANNTVNLVLNTTIAPLDDVRVRRAIIHALNRKGLIDGFFMGTKAEAHSVLTPTFQEYSQDVPTYDYDPDKARALLKEAGAEGFEFEIVTVALNPYDKFPVPMADDLNRVGINTKITVLERGAYVEARASGRVKSCITAVVGPPDPDSPLVTLYSTVSFPPGLNTSQYAGVDDLLAAASAEQDLEKRKALYEDVLQKTMEDVPVAPIYADRLFMAHSDKVGGLVQNSLFTVDTYSVSLTE</sequence>
<dbReference type="InterPro" id="IPR039424">
    <property type="entry name" value="SBP_5"/>
</dbReference>
<evidence type="ECO:0000256" key="1">
    <source>
        <dbReference type="ARBA" id="ARBA00004418"/>
    </source>
</evidence>
<keyword evidence="7" id="KW-1185">Reference proteome</keyword>
<dbReference type="InterPro" id="IPR000914">
    <property type="entry name" value="SBP_5_dom"/>
</dbReference>
<dbReference type="InterPro" id="IPR030678">
    <property type="entry name" value="Peptide/Ni-bd"/>
</dbReference>
<name>A0A7L5BXG5_9RHOB</name>
<evidence type="ECO:0000259" key="5">
    <source>
        <dbReference type="Pfam" id="PF00496"/>
    </source>
</evidence>
<dbReference type="PANTHER" id="PTHR30290">
    <property type="entry name" value="PERIPLASMIC BINDING COMPONENT OF ABC TRANSPORTER"/>
    <property type="match status" value="1"/>
</dbReference>
<dbReference type="Pfam" id="PF00496">
    <property type="entry name" value="SBP_bac_5"/>
    <property type="match status" value="1"/>
</dbReference>
<comment type="similarity">
    <text evidence="2">Belongs to the bacterial solute-binding protein 5 family.</text>
</comment>
<evidence type="ECO:0000256" key="4">
    <source>
        <dbReference type="ARBA" id="ARBA00022729"/>
    </source>
</evidence>
<dbReference type="GO" id="GO:0015833">
    <property type="term" value="P:peptide transport"/>
    <property type="evidence" value="ECO:0007669"/>
    <property type="project" value="TreeGrafter"/>
</dbReference>
<dbReference type="Gene3D" id="3.90.76.10">
    <property type="entry name" value="Dipeptide-binding Protein, Domain 1"/>
    <property type="match status" value="1"/>
</dbReference>
<evidence type="ECO:0000313" key="6">
    <source>
        <dbReference type="EMBL" id="QIE56615.1"/>
    </source>
</evidence>
<dbReference type="PANTHER" id="PTHR30290:SF9">
    <property type="entry name" value="OLIGOPEPTIDE-BINDING PROTEIN APPA"/>
    <property type="match status" value="1"/>
</dbReference>
<dbReference type="EMBL" id="CP049056">
    <property type="protein sequence ID" value="QIE56615.1"/>
    <property type="molecule type" value="Genomic_DNA"/>
</dbReference>
<keyword evidence="4" id="KW-0732">Signal</keyword>
<dbReference type="AlphaFoldDB" id="A0A7L5BXG5"/>
<evidence type="ECO:0000256" key="2">
    <source>
        <dbReference type="ARBA" id="ARBA00005695"/>
    </source>
</evidence>
<keyword evidence="3" id="KW-0813">Transport</keyword>
<dbReference type="GO" id="GO:0043190">
    <property type="term" value="C:ATP-binding cassette (ABC) transporter complex"/>
    <property type="evidence" value="ECO:0007669"/>
    <property type="project" value="InterPro"/>
</dbReference>
<dbReference type="GO" id="GO:0030288">
    <property type="term" value="C:outer membrane-bounded periplasmic space"/>
    <property type="evidence" value="ECO:0007669"/>
    <property type="project" value="UniProtKB-ARBA"/>
</dbReference>
<dbReference type="KEGG" id="hdh:G5B40_14930"/>
<reference evidence="6 7" key="1">
    <citation type="submission" date="2020-02" db="EMBL/GenBank/DDBJ databases">
        <title>complete genome sequence of Rhodobacteraceae bacterium.</title>
        <authorList>
            <person name="Park J."/>
            <person name="Kim Y.-S."/>
            <person name="Kim K.-H."/>
        </authorList>
    </citation>
    <scope>NUCLEOTIDE SEQUENCE [LARGE SCALE GENOMIC DNA]</scope>
    <source>
        <strain evidence="6 7">RR4-56</strain>
    </source>
</reference>
<comment type="subcellular location">
    <subcellularLocation>
        <location evidence="1">Periplasm</location>
    </subcellularLocation>
</comment>
<protein>
    <submittedName>
        <fullName evidence="6">ABC transporter substrate-binding protein</fullName>
    </submittedName>
</protein>
<dbReference type="SUPFAM" id="SSF53850">
    <property type="entry name" value="Periplasmic binding protein-like II"/>
    <property type="match status" value="1"/>
</dbReference>
<evidence type="ECO:0000256" key="3">
    <source>
        <dbReference type="ARBA" id="ARBA00022448"/>
    </source>
</evidence>
<dbReference type="PIRSF" id="PIRSF002741">
    <property type="entry name" value="MppA"/>
    <property type="match status" value="1"/>
</dbReference>
<dbReference type="InterPro" id="IPR006311">
    <property type="entry name" value="TAT_signal"/>
</dbReference>